<keyword evidence="3" id="KW-1185">Reference proteome</keyword>
<evidence type="ECO:0000313" key="3">
    <source>
        <dbReference type="Proteomes" id="UP000054498"/>
    </source>
</evidence>
<accession>A0A0D2M7T1</accession>
<organism evidence="2 3">
    <name type="scientific">Monoraphidium neglectum</name>
    <dbReference type="NCBI Taxonomy" id="145388"/>
    <lineage>
        <taxon>Eukaryota</taxon>
        <taxon>Viridiplantae</taxon>
        <taxon>Chlorophyta</taxon>
        <taxon>core chlorophytes</taxon>
        <taxon>Chlorophyceae</taxon>
        <taxon>CS clade</taxon>
        <taxon>Sphaeropleales</taxon>
        <taxon>Selenastraceae</taxon>
        <taxon>Monoraphidium</taxon>
    </lineage>
</organism>
<feature type="signal peptide" evidence="1">
    <location>
        <begin position="1"/>
        <end position="25"/>
    </location>
</feature>
<evidence type="ECO:0000256" key="1">
    <source>
        <dbReference type="SAM" id="SignalP"/>
    </source>
</evidence>
<gene>
    <name evidence="2" type="ORF">MNEG_8534</name>
</gene>
<dbReference type="RefSeq" id="XP_013898444.1">
    <property type="nucleotide sequence ID" value="XM_014042990.1"/>
</dbReference>
<sequence>MAAHLSTDLYLLCVVLIGSIALAQGQQSEVVQDQAQLDQYGQVAPPSVETIGASQNYRDFVRGYLQYVAEAQLAPPLAV</sequence>
<name>A0A0D2M7T1_9CHLO</name>
<feature type="chain" id="PRO_5002247008" evidence="1">
    <location>
        <begin position="26"/>
        <end position="79"/>
    </location>
</feature>
<keyword evidence="1" id="KW-0732">Signal</keyword>
<proteinExistence type="predicted"/>
<dbReference type="Proteomes" id="UP000054498">
    <property type="component" value="Unassembled WGS sequence"/>
</dbReference>
<dbReference type="GeneID" id="25741410"/>
<evidence type="ECO:0000313" key="2">
    <source>
        <dbReference type="EMBL" id="KIY99424.1"/>
    </source>
</evidence>
<dbReference type="KEGG" id="mng:MNEG_8534"/>
<protein>
    <submittedName>
        <fullName evidence="2">Uncharacterized protein</fullName>
    </submittedName>
</protein>
<dbReference type="AlphaFoldDB" id="A0A0D2M7T1"/>
<dbReference type="EMBL" id="KK101851">
    <property type="protein sequence ID" value="KIY99424.1"/>
    <property type="molecule type" value="Genomic_DNA"/>
</dbReference>
<reference evidence="2 3" key="1">
    <citation type="journal article" date="2013" name="BMC Genomics">
        <title>Reconstruction of the lipid metabolism for the microalga Monoraphidium neglectum from its genome sequence reveals characteristics suitable for biofuel production.</title>
        <authorList>
            <person name="Bogen C."/>
            <person name="Al-Dilaimi A."/>
            <person name="Albersmeier A."/>
            <person name="Wichmann J."/>
            <person name="Grundmann M."/>
            <person name="Rupp O."/>
            <person name="Lauersen K.J."/>
            <person name="Blifernez-Klassen O."/>
            <person name="Kalinowski J."/>
            <person name="Goesmann A."/>
            <person name="Mussgnug J.H."/>
            <person name="Kruse O."/>
        </authorList>
    </citation>
    <scope>NUCLEOTIDE SEQUENCE [LARGE SCALE GENOMIC DNA]</scope>
    <source>
        <strain evidence="2 3">SAG 48.87</strain>
    </source>
</reference>